<evidence type="ECO:0000256" key="1">
    <source>
        <dbReference type="ARBA" id="ARBA00004496"/>
    </source>
</evidence>
<dbReference type="AlphaFoldDB" id="A0A078AXX6"/>
<evidence type="ECO:0000256" key="5">
    <source>
        <dbReference type="ARBA" id="ARBA00023054"/>
    </source>
</evidence>
<keyword evidence="5 8" id="KW-0175">Coiled coil</keyword>
<protein>
    <recommendedName>
        <fullName evidence="3">Leucine zipper transcription factor-like protein 1</fullName>
    </recommendedName>
</protein>
<dbReference type="Pfam" id="PF15294">
    <property type="entry name" value="Leu_zip"/>
    <property type="match status" value="1"/>
</dbReference>
<evidence type="ECO:0000256" key="2">
    <source>
        <dbReference type="ARBA" id="ARBA00008868"/>
    </source>
</evidence>
<accession>A0A078AXX6</accession>
<dbReference type="EMBL" id="CCKQ01015117">
    <property type="protein sequence ID" value="CDW86926.1"/>
    <property type="molecule type" value="Genomic_DNA"/>
</dbReference>
<sequence>MSKQLIHFQPEHQELLKKYLNFFSLKKEQCNKQIQLAIEDVEEDCLKSAFFTKSDVQSTFDNLKEEMYSTVKQELEMFYRMSGVFIQMMMHDAEQQNSTLKADVNYMENYKALEDIKDFENLQLASSGFSLQKKATITSKLPTLGTAFVDPNIANENQALKQENENFKRMIKELQAKLTNALQSRSQASEQIDTHKEQSNYQVIELENQLILAEEEKSQAKEQAENLRQELFNVKDELKKKVNQLTQVTNMKKMIQDKNSKIKTLRDRLGKYESVDEDDE</sequence>
<name>A0A078AXX6_STYLE</name>
<dbReference type="InterPro" id="IPR026157">
    <property type="entry name" value="LZTFL1"/>
</dbReference>
<dbReference type="InParanoid" id="A0A078AXX6"/>
<keyword evidence="4" id="KW-0963">Cytoplasm</keyword>
<reference evidence="9 10" key="1">
    <citation type="submission" date="2014-06" db="EMBL/GenBank/DDBJ databases">
        <authorList>
            <person name="Swart Estienne"/>
        </authorList>
    </citation>
    <scope>NUCLEOTIDE SEQUENCE [LARGE SCALE GENOMIC DNA]</scope>
    <source>
        <strain evidence="9 10">130c</strain>
    </source>
</reference>
<proteinExistence type="inferred from homology"/>
<evidence type="ECO:0000256" key="6">
    <source>
        <dbReference type="ARBA" id="ARBA00024898"/>
    </source>
</evidence>
<dbReference type="PANTHER" id="PTHR21635:SF0">
    <property type="entry name" value="LEUCINE ZIPPER TRANSCRIPTION FACTOR-LIKE PROTEIN 1"/>
    <property type="match status" value="1"/>
</dbReference>
<evidence type="ECO:0000313" key="10">
    <source>
        <dbReference type="Proteomes" id="UP000039865"/>
    </source>
</evidence>
<comment type="function">
    <text evidence="6">Regulates ciliary localization of the BBSome complex. Together with the BBSome complex, controls SMO ciliary trafficking and contributes to the sonic hedgehog (SHH) pathway regulation. May play a role in neurite outgrowth. May have tumor suppressor function.</text>
</comment>
<comment type="subcellular location">
    <subcellularLocation>
        <location evidence="1">Cytoplasm</location>
    </subcellularLocation>
</comment>
<gene>
    <name evidence="9" type="primary">Contig5399.g5776</name>
    <name evidence="9" type="ORF">STYLEM_16026</name>
</gene>
<dbReference type="GO" id="GO:1903565">
    <property type="term" value="P:negative regulation of protein localization to cilium"/>
    <property type="evidence" value="ECO:0007669"/>
    <property type="project" value="TreeGrafter"/>
</dbReference>
<organism evidence="9 10">
    <name type="scientific">Stylonychia lemnae</name>
    <name type="common">Ciliate</name>
    <dbReference type="NCBI Taxonomy" id="5949"/>
    <lineage>
        <taxon>Eukaryota</taxon>
        <taxon>Sar</taxon>
        <taxon>Alveolata</taxon>
        <taxon>Ciliophora</taxon>
        <taxon>Intramacronucleata</taxon>
        <taxon>Spirotrichea</taxon>
        <taxon>Stichotrichia</taxon>
        <taxon>Sporadotrichida</taxon>
        <taxon>Oxytrichidae</taxon>
        <taxon>Stylonychinae</taxon>
        <taxon>Stylonychia</taxon>
    </lineage>
</organism>
<dbReference type="GO" id="GO:0005737">
    <property type="term" value="C:cytoplasm"/>
    <property type="evidence" value="ECO:0007669"/>
    <property type="project" value="UniProtKB-SubCell"/>
</dbReference>
<feature type="coiled-coil region" evidence="8">
    <location>
        <begin position="153"/>
        <end position="268"/>
    </location>
</feature>
<dbReference type="PANTHER" id="PTHR21635">
    <property type="entry name" value="LEUCINE ZIPPER TRANSCRIPTION FACTOR LIKE"/>
    <property type="match status" value="1"/>
</dbReference>
<evidence type="ECO:0000313" key="9">
    <source>
        <dbReference type="EMBL" id="CDW86926.1"/>
    </source>
</evidence>
<dbReference type="OrthoDB" id="313412at2759"/>
<dbReference type="Proteomes" id="UP000039865">
    <property type="component" value="Unassembled WGS sequence"/>
</dbReference>
<evidence type="ECO:0000256" key="4">
    <source>
        <dbReference type="ARBA" id="ARBA00022490"/>
    </source>
</evidence>
<evidence type="ECO:0000256" key="3">
    <source>
        <dbReference type="ARBA" id="ARBA00018920"/>
    </source>
</evidence>
<comment type="subunit">
    <text evidence="7">Self-associates. Interacts with BBS9; the interaction mediates the association of LZTL1 with the BBsome complex and regulates BBSome ciliary trafficking.</text>
</comment>
<evidence type="ECO:0000256" key="7">
    <source>
        <dbReference type="ARBA" id="ARBA00026004"/>
    </source>
</evidence>
<comment type="similarity">
    <text evidence="2">Belongs to the LZTFL1 family.</text>
</comment>
<keyword evidence="10" id="KW-1185">Reference proteome</keyword>
<evidence type="ECO:0000256" key="8">
    <source>
        <dbReference type="SAM" id="Coils"/>
    </source>
</evidence>
<dbReference type="OMA" id="QMEGTTA"/>